<feature type="transmembrane region" description="Helical" evidence="1">
    <location>
        <begin position="65"/>
        <end position="88"/>
    </location>
</feature>
<dbReference type="Pfam" id="PF25707">
    <property type="entry name" value="UL78"/>
    <property type="match status" value="1"/>
</dbReference>
<feature type="transmembrane region" description="Helical" evidence="1">
    <location>
        <begin position="142"/>
        <end position="168"/>
    </location>
</feature>
<feature type="transmembrane region" description="Helical" evidence="1">
    <location>
        <begin position="100"/>
        <end position="121"/>
    </location>
</feature>
<sequence length="410" mass="45588">MVNNTDLCVLPPVAMTLEMERFITTFDKATTATFATCVGLSVCLLTLCTYLSLYRRRPYGVSFYVINFAIAVFIQQVCSAAEWGMRAWCPGMVTSDYCSVVKSLICCAECASSIFFMYIFIDRMCELKVLNETDKFGTKNGTRVGTVVVMGVLAWLVAVLMGFPLYATKAAVNLTGTAAVCEMVGSDGVVYMMLQYSSVVIVPALIVGAKIVEVERKSDKPAVWRTVYKAYVFYGGLFVTVVPYVVWRVATAVMANQISMWYNYVWLAMKVIYQMRIVIISYGVDIAYEGEDIATGVIQQPVCMSAICDALTRYRQLKQMMFVKIADIFDGVRKKVYEICTGKTMLVKQVCQSEELRAESNSVFGLVIKNDGFKAIDPPDMDDKDCEQYDVTVKTVPGSGDPAELKDSYA</sequence>
<dbReference type="EMBL" id="OP429122">
    <property type="protein sequence ID" value="WEG68936.1"/>
    <property type="molecule type" value="Genomic_DNA"/>
</dbReference>
<feature type="transmembrane region" description="Helical" evidence="1">
    <location>
        <begin position="32"/>
        <end position="53"/>
    </location>
</feature>
<gene>
    <name evidence="3" type="primary">M78</name>
</gene>
<dbReference type="InterPro" id="IPR057757">
    <property type="entry name" value="UL78-like"/>
</dbReference>
<keyword evidence="3" id="KW-0946">Virion</keyword>
<name>A0A9Y1IL03_9BETA</name>
<evidence type="ECO:0000256" key="1">
    <source>
        <dbReference type="SAM" id="Phobius"/>
    </source>
</evidence>
<reference evidence="3" key="1">
    <citation type="submission" date="2022-09" db="EMBL/GenBank/DDBJ databases">
        <authorList>
            <person name="Vucak M."/>
            <person name="Davison A.J."/>
        </authorList>
    </citation>
    <scope>NUCLEOTIDE SEQUENCE</scope>
    <source>
        <strain evidence="2">Mnat29</strain>
        <strain evidence="3">Mnat36</strain>
    </source>
</reference>
<keyword evidence="1" id="KW-0472">Membrane</keyword>
<dbReference type="GO" id="GO:0019031">
    <property type="term" value="C:viral envelope"/>
    <property type="evidence" value="ECO:0007669"/>
    <property type="project" value="UniProtKB-KW"/>
</dbReference>
<feature type="transmembrane region" description="Helical" evidence="1">
    <location>
        <begin position="230"/>
        <end position="247"/>
    </location>
</feature>
<dbReference type="EMBL" id="OP429121">
    <property type="protein sequence ID" value="WEG68800.1"/>
    <property type="molecule type" value="Genomic_DNA"/>
</dbReference>
<feature type="transmembrane region" description="Helical" evidence="1">
    <location>
        <begin position="188"/>
        <end position="209"/>
    </location>
</feature>
<keyword evidence="1" id="KW-1133">Transmembrane helix</keyword>
<accession>A0A9Y1IL03</accession>
<evidence type="ECO:0000313" key="3">
    <source>
        <dbReference type="EMBL" id="WEG68936.1"/>
    </source>
</evidence>
<evidence type="ECO:0000313" key="2">
    <source>
        <dbReference type="EMBL" id="WEG68800.1"/>
    </source>
</evidence>
<organism evidence="3">
    <name type="scientific">Mastomys natalensis cytomegalovirus 1</name>
    <dbReference type="NCBI Taxonomy" id="2973541"/>
    <lineage>
        <taxon>Viruses</taxon>
        <taxon>Duplodnaviria</taxon>
        <taxon>Heunggongvirae</taxon>
        <taxon>Peploviricota</taxon>
        <taxon>Herviviricetes</taxon>
        <taxon>Herpesvirales</taxon>
        <taxon>Orthoherpesviridae</taxon>
        <taxon>Betaherpesvirinae</taxon>
        <taxon>Muromegalovirus</taxon>
    </lineage>
</organism>
<reference evidence="3" key="2">
    <citation type="submission" date="2023-06" db="EMBL/GenBank/DDBJ databases">
        <title>Isolation and genome sequencing of cytomegaloviruses from Natal multimammate mice (Mastomys natalensis).</title>
        <authorList>
            <person name="Jarvis M.A."/>
            <person name="Davison A.J."/>
        </authorList>
    </citation>
    <scope>NUCLEOTIDE SEQUENCE</scope>
    <source>
        <strain evidence="2">Mnat29</strain>
        <strain evidence="3">Mnat36</strain>
    </source>
</reference>
<keyword evidence="1" id="KW-0812">Transmembrane</keyword>
<dbReference type="EMBL" id="OP429138">
    <property type="protein sequence ID" value="WEG71164.1"/>
    <property type="molecule type" value="Genomic_DNA"/>
</dbReference>
<keyword evidence="3" id="KW-0261">Viral envelope protein</keyword>
<proteinExistence type="predicted"/>
<protein>
    <submittedName>
        <fullName evidence="3">Envelope protein UL78</fullName>
    </submittedName>
</protein>